<dbReference type="Pfam" id="PF00534">
    <property type="entry name" value="Glycos_transf_1"/>
    <property type="match status" value="1"/>
</dbReference>
<evidence type="ECO:0000256" key="1">
    <source>
        <dbReference type="PROSITE-ProRule" id="PRU00339"/>
    </source>
</evidence>
<gene>
    <name evidence="5" type="ORF">CFR76_13060</name>
</gene>
<feature type="domain" description="Glycosyl transferase family 1" evidence="2">
    <location>
        <begin position="1069"/>
        <end position="1200"/>
    </location>
</feature>
<dbReference type="Gene3D" id="1.25.40.10">
    <property type="entry name" value="Tetratricopeptide repeat domain"/>
    <property type="match status" value="2"/>
</dbReference>
<organism evidence="5 6">
    <name type="scientific">Komagataeibacter swingsii</name>
    <dbReference type="NCBI Taxonomy" id="215220"/>
    <lineage>
        <taxon>Bacteria</taxon>
        <taxon>Pseudomonadati</taxon>
        <taxon>Pseudomonadota</taxon>
        <taxon>Alphaproteobacteria</taxon>
        <taxon>Acetobacterales</taxon>
        <taxon>Acetobacteraceae</taxon>
        <taxon>Komagataeibacter</taxon>
    </lineage>
</organism>
<evidence type="ECO:0000259" key="4">
    <source>
        <dbReference type="Pfam" id="PF13524"/>
    </source>
</evidence>
<comment type="caution">
    <text evidence="5">The sequence shown here is derived from an EMBL/GenBank/DDBJ whole genome shotgun (WGS) entry which is preliminary data.</text>
</comment>
<evidence type="ECO:0000259" key="2">
    <source>
        <dbReference type="Pfam" id="PF00534"/>
    </source>
</evidence>
<dbReference type="PANTHER" id="PTHR12526">
    <property type="entry name" value="GLYCOSYLTRANSFERASE"/>
    <property type="match status" value="1"/>
</dbReference>
<dbReference type="CDD" id="cd03823">
    <property type="entry name" value="GT4_ExpE7-like"/>
    <property type="match status" value="1"/>
</dbReference>
<keyword evidence="1" id="KW-0802">TPR repeat</keyword>
<dbReference type="InterPro" id="IPR019734">
    <property type="entry name" value="TPR_rpt"/>
</dbReference>
<dbReference type="SMART" id="SM00028">
    <property type="entry name" value="TPR"/>
    <property type="match status" value="2"/>
</dbReference>
<feature type="domain" description="Glycosyltransferase subfamily 4-like N-terminal" evidence="3">
    <location>
        <begin position="866"/>
        <end position="1056"/>
    </location>
</feature>
<dbReference type="InterPro" id="IPR028098">
    <property type="entry name" value="Glyco_trans_4-like_N"/>
</dbReference>
<keyword evidence="6" id="KW-1185">Reference proteome</keyword>
<dbReference type="Pfam" id="PF13524">
    <property type="entry name" value="Glyco_trans_1_2"/>
    <property type="match status" value="1"/>
</dbReference>
<name>A0A2V4SA15_9PROT</name>
<proteinExistence type="predicted"/>
<dbReference type="InterPro" id="IPR055259">
    <property type="entry name" value="YkvP/CgeB_Glyco_trans-like"/>
</dbReference>
<dbReference type="Gene3D" id="3.40.50.2000">
    <property type="entry name" value="Glycogen Phosphorylase B"/>
    <property type="match status" value="3"/>
</dbReference>
<sequence>MPKALKIRNLLLRPHSTIKALKAVSAARAAARQHDWKTAREHYAQALAYNPDQARIWIQYGHALGHMGQASEAMQAYARGTAMVPSADSFLQLGRSYKILGMREAAIEAFRKSLALDPANKDSRLELIALGGAVMTKKTIDFTPDAKFLKKNYNIDIESDAISEKDRKAFERKGIYLNLSHFLHTHGLTTDFLTLFDRDYYAQKHKITGVDPDDLMFNSLKHFTTTGVRNQFAVRKGMEFEPAFYQENYGLPDMSGEDIYRYWLNQGIMHGHAPNSTVWMALRKALEYGESDGGVANLIDNLEQSTVIAALVRGDMLQGIRPTARTAFLFQMGAEYLFDKGDGKSAALLLERLLDVFPHHEEALLLYAEYQITLEQYLLAKWCLEKLGKDTRHGYRFRLGMAKCALGLVHHDEAYDDVLQLIRDYPAIASLRDLRWKIAEIYFHAAMRSYQDQAHMERRADGIRTLDRYCAVVTQDSGAEILPPRPIRSVALFGITELEQCYFYRILQKEEQIKAAGFDVAFYDANRDHEKFVADINRFDAVIFYRVFASPSIIRAVEAARVAGLITFYEIDDLLFQSQHYPDPYETYAGQITYAQHIREGMGPPLTLGVLRMCDYAIASTAVLAEAMQPYVRQKKAFLHQNAMGADHERYLTYKPPEADNDVITIFYGSGTRAHKQDFLELLEPALLEIARRHGARVRFVILGWLPLSDTFRKEAGDRLTLSEPIWDIHQYWSLLSQADINLAVLKRSPHTDAKSENKWMEAAMFAIPSIVSRTPAYEAAIEDGRTGIMCSTTGEWTDALDLLVSDNRLRRQIGLNAQAEVHEKYSLSRKAENIKTIFNTVSPPVVADTRKRLLVVHVFYAPQVIGGATRVVHDNVMYMKQNYGNEFNIDVVCVIDGAEKEYEIETYAWEGVRVKAVTRSHRGEGIVPYHDRKMGDIFSATLKEFQPDIIHFHCIQRLTVSVVDVAREANIPYVITVHDSWWISDEQFIDEKQPDSLYNYSNIASLPAQLPETERMQALKPALDGAKAVLAVSEPFAALYRSCGVPHVMTVENGLSAFPDPCEKSISPTGRVRLALIGGMAQHKGFDLIREVLKTEQFHNLHFTVIDLSRMSGFCHAEEWGTTPVEIIGKVPDSQISQLYRHIDVLLAPSCWFESYGLVTREALAHKCWVVSSDRGAIGQPVVENRNGHIIDVSSTAGLKSILHKIDAHPEIYTHPPEFETKLRSAAEQGKELIDIYRQVLETGHVV</sequence>
<reference evidence="5 6" key="1">
    <citation type="submission" date="2017-07" db="EMBL/GenBank/DDBJ databases">
        <title>A draft genome sequence of Komagataeibacter swingsii LMG 22125.</title>
        <authorList>
            <person name="Skraban J."/>
            <person name="Cleenwerck I."/>
            <person name="Vandamme P."/>
            <person name="Trcek J."/>
        </authorList>
    </citation>
    <scope>NUCLEOTIDE SEQUENCE [LARGE SCALE GENOMIC DNA]</scope>
    <source>
        <strain evidence="5 6">LMG 22125</strain>
    </source>
</reference>
<dbReference type="AlphaFoldDB" id="A0A2V4SA15"/>
<dbReference type="Pfam" id="PF14559">
    <property type="entry name" value="TPR_19"/>
    <property type="match status" value="1"/>
</dbReference>
<dbReference type="PROSITE" id="PS50005">
    <property type="entry name" value="TPR"/>
    <property type="match status" value="1"/>
</dbReference>
<dbReference type="Proteomes" id="UP000247371">
    <property type="component" value="Unassembled WGS sequence"/>
</dbReference>
<dbReference type="GO" id="GO:0016757">
    <property type="term" value="F:glycosyltransferase activity"/>
    <property type="evidence" value="ECO:0007669"/>
    <property type="project" value="InterPro"/>
</dbReference>
<dbReference type="SUPFAM" id="SSF53756">
    <property type="entry name" value="UDP-Glycosyltransferase/glycogen phosphorylase"/>
    <property type="match status" value="2"/>
</dbReference>
<dbReference type="Pfam" id="PF13439">
    <property type="entry name" value="Glyco_transf_4"/>
    <property type="match status" value="1"/>
</dbReference>
<dbReference type="Pfam" id="PF13181">
    <property type="entry name" value="TPR_8"/>
    <property type="match status" value="1"/>
</dbReference>
<evidence type="ECO:0000313" key="6">
    <source>
        <dbReference type="Proteomes" id="UP000247371"/>
    </source>
</evidence>
<protein>
    <submittedName>
        <fullName evidence="5">Uncharacterized protein</fullName>
    </submittedName>
</protein>
<dbReference type="InterPro" id="IPR001296">
    <property type="entry name" value="Glyco_trans_1"/>
</dbReference>
<dbReference type="InterPro" id="IPR011990">
    <property type="entry name" value="TPR-like_helical_dom_sf"/>
</dbReference>
<evidence type="ECO:0000313" key="5">
    <source>
        <dbReference type="EMBL" id="PYD68848.1"/>
    </source>
</evidence>
<accession>A0A2V4SA15</accession>
<dbReference type="RefSeq" id="WP_110557441.1">
    <property type="nucleotide sequence ID" value="NZ_NKUB01000020.1"/>
</dbReference>
<dbReference type="EMBL" id="NKUB01000020">
    <property type="protein sequence ID" value="PYD68848.1"/>
    <property type="molecule type" value="Genomic_DNA"/>
</dbReference>
<feature type="repeat" description="TPR" evidence="1">
    <location>
        <begin position="87"/>
        <end position="120"/>
    </location>
</feature>
<evidence type="ECO:0000259" key="3">
    <source>
        <dbReference type="Pfam" id="PF13439"/>
    </source>
</evidence>
<dbReference type="SUPFAM" id="SSF48452">
    <property type="entry name" value="TPR-like"/>
    <property type="match status" value="2"/>
</dbReference>
<feature type="domain" description="Spore protein YkvP/CgeB glycosyl transferase-like" evidence="4">
    <location>
        <begin position="696"/>
        <end position="835"/>
    </location>
</feature>